<name>A0AAE1NE01_9EUCA</name>
<evidence type="ECO:0000256" key="1">
    <source>
        <dbReference type="SAM" id="MobiDB-lite"/>
    </source>
</evidence>
<feature type="compositionally biased region" description="Basic and acidic residues" evidence="1">
    <location>
        <begin position="36"/>
        <end position="50"/>
    </location>
</feature>
<protein>
    <submittedName>
        <fullName evidence="2">Uncharacterized protein</fullName>
    </submittedName>
</protein>
<dbReference type="Proteomes" id="UP001292094">
    <property type="component" value="Unassembled WGS sequence"/>
</dbReference>
<feature type="region of interest" description="Disordered" evidence="1">
    <location>
        <begin position="1"/>
        <end position="52"/>
    </location>
</feature>
<reference evidence="2" key="1">
    <citation type="submission" date="2023-11" db="EMBL/GenBank/DDBJ databases">
        <title>Genome assemblies of two species of porcelain crab, Petrolisthes cinctipes and Petrolisthes manimaculis (Anomura: Porcellanidae).</title>
        <authorList>
            <person name="Angst P."/>
        </authorList>
    </citation>
    <scope>NUCLEOTIDE SEQUENCE</scope>
    <source>
        <strain evidence="2">PB745_02</strain>
        <tissue evidence="2">Gill</tissue>
    </source>
</reference>
<feature type="region of interest" description="Disordered" evidence="1">
    <location>
        <begin position="103"/>
        <end position="130"/>
    </location>
</feature>
<dbReference type="AlphaFoldDB" id="A0AAE1NE01"/>
<dbReference type="EMBL" id="JAWZYT010006723">
    <property type="protein sequence ID" value="KAK4287652.1"/>
    <property type="molecule type" value="Genomic_DNA"/>
</dbReference>
<keyword evidence="3" id="KW-1185">Reference proteome</keyword>
<sequence length="130" mass="15002">MNGRLREKGHDRLKEKGHNRLEGKGTQQTGRKNRRESRDEHWCRRTDGGRKGRVSVQATWYVNKQHFTTNKIKFSRSLLDQTPPLTCTRVVALMVIGPCGEGRHTHPDLHPPGLDQEEGGRHYNTQLEIQ</sequence>
<organism evidence="2 3">
    <name type="scientific">Petrolisthes manimaculis</name>
    <dbReference type="NCBI Taxonomy" id="1843537"/>
    <lineage>
        <taxon>Eukaryota</taxon>
        <taxon>Metazoa</taxon>
        <taxon>Ecdysozoa</taxon>
        <taxon>Arthropoda</taxon>
        <taxon>Crustacea</taxon>
        <taxon>Multicrustacea</taxon>
        <taxon>Malacostraca</taxon>
        <taxon>Eumalacostraca</taxon>
        <taxon>Eucarida</taxon>
        <taxon>Decapoda</taxon>
        <taxon>Pleocyemata</taxon>
        <taxon>Anomura</taxon>
        <taxon>Galatheoidea</taxon>
        <taxon>Porcellanidae</taxon>
        <taxon>Petrolisthes</taxon>
    </lineage>
</organism>
<proteinExistence type="predicted"/>
<evidence type="ECO:0000313" key="3">
    <source>
        <dbReference type="Proteomes" id="UP001292094"/>
    </source>
</evidence>
<gene>
    <name evidence="2" type="ORF">Pmani_039281</name>
</gene>
<feature type="compositionally biased region" description="Basic and acidic residues" evidence="1">
    <location>
        <begin position="1"/>
        <end position="23"/>
    </location>
</feature>
<comment type="caution">
    <text evidence="2">The sequence shown here is derived from an EMBL/GenBank/DDBJ whole genome shotgun (WGS) entry which is preliminary data.</text>
</comment>
<accession>A0AAE1NE01</accession>
<evidence type="ECO:0000313" key="2">
    <source>
        <dbReference type="EMBL" id="KAK4287652.1"/>
    </source>
</evidence>